<dbReference type="InterPro" id="IPR030995">
    <property type="entry name" value="SoxZ"/>
</dbReference>
<dbReference type="NCBIfam" id="TIGR04490">
    <property type="entry name" value="SoxZ_true"/>
    <property type="match status" value="1"/>
</dbReference>
<evidence type="ECO:0000259" key="1">
    <source>
        <dbReference type="Pfam" id="PF08770"/>
    </source>
</evidence>
<reference evidence="2 3" key="1">
    <citation type="submission" date="2022-05" db="EMBL/GenBank/DDBJ databases">
        <title>Seasonal and diel survey of microbial diversity of the Tyrrhenian coast.</title>
        <authorList>
            <person name="Gattoni G."/>
            <person name="Corral P."/>
        </authorList>
    </citation>
    <scope>NUCLEOTIDE SEQUENCE [LARGE SCALE GENOMIC DNA]</scope>
    <source>
        <strain evidence="2 3">V10</strain>
    </source>
</reference>
<dbReference type="InterPro" id="IPR014756">
    <property type="entry name" value="Ig_E-set"/>
</dbReference>
<keyword evidence="3" id="KW-1185">Reference proteome</keyword>
<dbReference type="SUPFAM" id="SSF81296">
    <property type="entry name" value="E set domains"/>
    <property type="match status" value="1"/>
</dbReference>
<evidence type="ECO:0000313" key="2">
    <source>
        <dbReference type="EMBL" id="MCL1627996.1"/>
    </source>
</evidence>
<comment type="caution">
    <text evidence="2">The sequence shown here is derived from an EMBL/GenBank/DDBJ whole genome shotgun (WGS) entry which is preliminary data.</text>
</comment>
<sequence>MMSDVKPRIRLPRSAKAGQAAEVKTLVSHVMETGLRKDADGNTIPRMIINRFTCEYGGEMVIDMALEGAISANPYVEFDIMVSDATDVVFTWYEDGGAVYTETQQLSVG</sequence>
<dbReference type="Proteomes" id="UP001202550">
    <property type="component" value="Unassembled WGS sequence"/>
</dbReference>
<dbReference type="InterPro" id="IPR014880">
    <property type="entry name" value="SoxZ_dom"/>
</dbReference>
<dbReference type="RefSeq" id="WP_249056835.1">
    <property type="nucleotide sequence ID" value="NZ_JALZWP010000003.1"/>
</dbReference>
<accession>A0ABT0LZG2</accession>
<dbReference type="Gene3D" id="2.60.40.10">
    <property type="entry name" value="Immunoglobulins"/>
    <property type="match status" value="1"/>
</dbReference>
<gene>
    <name evidence="2" type="primary">soxZ</name>
    <name evidence="2" type="ORF">M3N55_04575</name>
</gene>
<evidence type="ECO:0000313" key="3">
    <source>
        <dbReference type="Proteomes" id="UP001202550"/>
    </source>
</evidence>
<dbReference type="EMBL" id="JALZWP010000003">
    <property type="protein sequence ID" value="MCL1627996.1"/>
    <property type="molecule type" value="Genomic_DNA"/>
</dbReference>
<organism evidence="2 3">
    <name type="scientific">Roseinatronobacter domitianus</name>
    <dbReference type="NCBI Taxonomy" id="2940293"/>
    <lineage>
        <taxon>Bacteria</taxon>
        <taxon>Pseudomonadati</taxon>
        <taxon>Pseudomonadota</taxon>
        <taxon>Alphaproteobacteria</taxon>
        <taxon>Rhodobacterales</taxon>
        <taxon>Paracoccaceae</taxon>
        <taxon>Roseinatronobacter</taxon>
    </lineage>
</organism>
<feature type="domain" description="Sulphur oxidation protein SoxZ" evidence="1">
    <location>
        <begin position="9"/>
        <end position="104"/>
    </location>
</feature>
<dbReference type="InterPro" id="IPR013783">
    <property type="entry name" value="Ig-like_fold"/>
</dbReference>
<proteinExistence type="predicted"/>
<protein>
    <submittedName>
        <fullName evidence="2">Thiosulfate oxidation carrier complex protein SoxZ</fullName>
    </submittedName>
</protein>
<name>A0ABT0LZG2_9RHOB</name>
<dbReference type="Pfam" id="PF08770">
    <property type="entry name" value="SoxZ"/>
    <property type="match status" value="1"/>
</dbReference>